<evidence type="ECO:0000313" key="3">
    <source>
        <dbReference type="EnsemblPlants" id="KRH03828"/>
    </source>
</evidence>
<dbReference type="InParanoid" id="K7MLB5"/>
<dbReference type="AlphaFoldDB" id="K7MLB5"/>
<name>K7MLB5_SOYBN</name>
<feature type="compositionally biased region" description="Polar residues" evidence="1">
    <location>
        <begin position="51"/>
        <end position="61"/>
    </location>
</feature>
<dbReference type="EMBL" id="CM000850">
    <property type="protein sequence ID" value="KRH03828.1"/>
    <property type="molecule type" value="Genomic_DNA"/>
</dbReference>
<reference evidence="2" key="3">
    <citation type="submission" date="2018-07" db="EMBL/GenBank/DDBJ databases">
        <title>WGS assembly of Glycine max.</title>
        <authorList>
            <person name="Schmutz J."/>
            <person name="Cannon S."/>
            <person name="Schlueter J."/>
            <person name="Ma J."/>
            <person name="Mitros T."/>
            <person name="Nelson W."/>
            <person name="Hyten D."/>
            <person name="Song Q."/>
            <person name="Thelen J."/>
            <person name="Cheng J."/>
            <person name="Xu D."/>
            <person name="Hellsten U."/>
            <person name="May G."/>
            <person name="Yu Y."/>
            <person name="Sakurai T."/>
            <person name="Umezawa T."/>
            <person name="Bhattacharyya M."/>
            <person name="Sandhu D."/>
            <person name="Valliyodan B."/>
            <person name="Lindquist E."/>
            <person name="Peto M."/>
            <person name="Grant D."/>
            <person name="Shu S."/>
            <person name="Goodstein D."/>
            <person name="Barry K."/>
            <person name="Futrell-Griggs M."/>
            <person name="Abernathy B."/>
            <person name="Du J."/>
            <person name="Tian Z."/>
            <person name="Zhu L."/>
            <person name="Gill N."/>
            <person name="Joshi T."/>
            <person name="Libault M."/>
            <person name="Sethuraman A."/>
            <person name="Zhang X."/>
            <person name="Shinozaki K."/>
            <person name="Nguyen H."/>
            <person name="Wing R."/>
            <person name="Cregan P."/>
            <person name="Specht J."/>
            <person name="Grimwood J."/>
            <person name="Rokhsar D."/>
            <person name="Stacey G."/>
            <person name="Shoemaker R."/>
            <person name="Jackson S."/>
        </authorList>
    </citation>
    <scope>NUCLEOTIDE SEQUENCE</scope>
    <source>
        <tissue evidence="2">Callus</tissue>
    </source>
</reference>
<accession>K7MLB5</accession>
<evidence type="ECO:0000256" key="1">
    <source>
        <dbReference type="SAM" id="MobiDB-lite"/>
    </source>
</evidence>
<dbReference type="Proteomes" id="UP000008827">
    <property type="component" value="Chromosome 17"/>
</dbReference>
<proteinExistence type="predicted"/>
<reference evidence="3" key="2">
    <citation type="submission" date="2018-02" db="UniProtKB">
        <authorList>
            <consortium name="EnsemblPlants"/>
        </authorList>
    </citation>
    <scope>IDENTIFICATION</scope>
    <source>
        <strain evidence="3">Williams 82</strain>
    </source>
</reference>
<keyword evidence="4" id="KW-1185">Reference proteome</keyword>
<protein>
    <submittedName>
        <fullName evidence="2 3">Uncharacterized protein</fullName>
    </submittedName>
</protein>
<feature type="region of interest" description="Disordered" evidence="1">
    <location>
        <begin position="44"/>
        <end position="79"/>
    </location>
</feature>
<dbReference type="EnsemblPlants" id="KRH03828">
    <property type="protein sequence ID" value="KRH03828"/>
    <property type="gene ID" value="GLYMA_17G122600"/>
</dbReference>
<dbReference type="Gramene" id="KRH03828">
    <property type="protein sequence ID" value="KRH03828"/>
    <property type="gene ID" value="GLYMA_17G122600"/>
</dbReference>
<sequence>MLTRVPNPISLQSLDVLVVLTLKIERSPRRSSLPPCRQCHQHRCHPPGSSELPNLNHNTTTADRRARPRSRSTAVGTLI</sequence>
<dbReference type="PaxDb" id="3847-GLYMA17G13170.1"/>
<gene>
    <name evidence="2" type="ORF">GLYMA_17G122600</name>
</gene>
<reference evidence="2 3" key="1">
    <citation type="journal article" date="2010" name="Nature">
        <title>Genome sequence of the palaeopolyploid soybean.</title>
        <authorList>
            <person name="Schmutz J."/>
            <person name="Cannon S.B."/>
            <person name="Schlueter J."/>
            <person name="Ma J."/>
            <person name="Mitros T."/>
            <person name="Nelson W."/>
            <person name="Hyten D.L."/>
            <person name="Song Q."/>
            <person name="Thelen J.J."/>
            <person name="Cheng J."/>
            <person name="Xu D."/>
            <person name="Hellsten U."/>
            <person name="May G.D."/>
            <person name="Yu Y."/>
            <person name="Sakurai T."/>
            <person name="Umezawa T."/>
            <person name="Bhattacharyya M.K."/>
            <person name="Sandhu D."/>
            <person name="Valliyodan B."/>
            <person name="Lindquist E."/>
            <person name="Peto M."/>
            <person name="Grant D."/>
            <person name="Shu S."/>
            <person name="Goodstein D."/>
            <person name="Barry K."/>
            <person name="Futrell-Griggs M."/>
            <person name="Abernathy B."/>
            <person name="Du J."/>
            <person name="Tian Z."/>
            <person name="Zhu L."/>
            <person name="Gill N."/>
            <person name="Joshi T."/>
            <person name="Libault M."/>
            <person name="Sethuraman A."/>
            <person name="Zhang X.-C."/>
            <person name="Shinozaki K."/>
            <person name="Nguyen H.T."/>
            <person name="Wing R.A."/>
            <person name="Cregan P."/>
            <person name="Specht J."/>
            <person name="Grimwood J."/>
            <person name="Rokhsar D."/>
            <person name="Stacey G."/>
            <person name="Shoemaker R.C."/>
            <person name="Jackson S.A."/>
        </authorList>
    </citation>
    <scope>NUCLEOTIDE SEQUENCE [LARGE SCALE GENOMIC DNA]</scope>
    <source>
        <strain evidence="3">cv. Williams 82</strain>
        <tissue evidence="2">Callus</tissue>
    </source>
</reference>
<organism evidence="2">
    <name type="scientific">Glycine max</name>
    <name type="common">Soybean</name>
    <name type="synonym">Glycine hispida</name>
    <dbReference type="NCBI Taxonomy" id="3847"/>
    <lineage>
        <taxon>Eukaryota</taxon>
        <taxon>Viridiplantae</taxon>
        <taxon>Streptophyta</taxon>
        <taxon>Embryophyta</taxon>
        <taxon>Tracheophyta</taxon>
        <taxon>Spermatophyta</taxon>
        <taxon>Magnoliopsida</taxon>
        <taxon>eudicotyledons</taxon>
        <taxon>Gunneridae</taxon>
        <taxon>Pentapetalae</taxon>
        <taxon>rosids</taxon>
        <taxon>fabids</taxon>
        <taxon>Fabales</taxon>
        <taxon>Fabaceae</taxon>
        <taxon>Papilionoideae</taxon>
        <taxon>50 kb inversion clade</taxon>
        <taxon>NPAAA clade</taxon>
        <taxon>indigoferoid/millettioid clade</taxon>
        <taxon>Phaseoleae</taxon>
        <taxon>Glycine</taxon>
        <taxon>Glycine subgen. Soja</taxon>
    </lineage>
</organism>
<evidence type="ECO:0000313" key="2">
    <source>
        <dbReference type="EMBL" id="KRH03828.1"/>
    </source>
</evidence>
<dbReference type="HOGENOM" id="CLU_2610776_0_0_1"/>
<evidence type="ECO:0000313" key="4">
    <source>
        <dbReference type="Proteomes" id="UP000008827"/>
    </source>
</evidence>